<evidence type="ECO:0000313" key="5">
    <source>
        <dbReference type="EMBL" id="CAD8043833.1"/>
    </source>
</evidence>
<dbReference type="PROSITE" id="PS51417">
    <property type="entry name" value="ARF"/>
    <property type="match status" value="1"/>
</dbReference>
<organism evidence="5 6">
    <name type="scientific">Paramecium primaurelia</name>
    <dbReference type="NCBI Taxonomy" id="5886"/>
    <lineage>
        <taxon>Eukaryota</taxon>
        <taxon>Sar</taxon>
        <taxon>Alveolata</taxon>
        <taxon>Ciliophora</taxon>
        <taxon>Intramacronucleata</taxon>
        <taxon>Oligohymenophorea</taxon>
        <taxon>Peniculida</taxon>
        <taxon>Parameciidae</taxon>
        <taxon>Paramecium</taxon>
    </lineage>
</organism>
<evidence type="ECO:0008006" key="7">
    <source>
        <dbReference type="Google" id="ProtNLM"/>
    </source>
</evidence>
<dbReference type="EMBL" id="CAJJDM010000002">
    <property type="protein sequence ID" value="CAD8043833.1"/>
    <property type="molecule type" value="Genomic_DNA"/>
</dbReference>
<comment type="caution">
    <text evidence="5">The sequence shown here is derived from an EMBL/GenBank/DDBJ whole genome shotgun (WGS) entry which is preliminary data.</text>
</comment>
<dbReference type="GO" id="GO:0005525">
    <property type="term" value="F:GTP binding"/>
    <property type="evidence" value="ECO:0007669"/>
    <property type="project" value="UniProtKB-KW"/>
</dbReference>
<dbReference type="CDD" id="cd00878">
    <property type="entry name" value="Arf_Arl"/>
    <property type="match status" value="1"/>
</dbReference>
<dbReference type="GO" id="GO:0046872">
    <property type="term" value="F:metal ion binding"/>
    <property type="evidence" value="ECO:0007669"/>
    <property type="project" value="UniProtKB-KW"/>
</dbReference>
<sequence length="182" mass="20866">MGCICSAQANQQSIKTKIVIIGLEQSGKTALFEYIKRGNFVETQPTDGYNVDFNNKDFLIFDLAGRTPSLWQHYYENTDGIIFVIDSSNKENLQQVKEQLMKLNQDIEFLNIGVLIMFTKSDLEHINCKAFLDECGVLKNLEQEKAWQMCSSKTGEGIEEGIQKLMLLIKKQYTRPQNQQKV</sequence>
<feature type="binding site" evidence="4">
    <location>
        <position position="46"/>
    </location>
    <ligand>
        <name>Mg(2+)</name>
        <dbReference type="ChEBI" id="CHEBI:18420"/>
    </ligand>
</feature>
<dbReference type="InterPro" id="IPR005225">
    <property type="entry name" value="Small_GTP-bd"/>
</dbReference>
<dbReference type="SMART" id="SM00178">
    <property type="entry name" value="SAR"/>
    <property type="match status" value="1"/>
</dbReference>
<proteinExistence type="predicted"/>
<name>A0A8S1JNB4_PARPR</name>
<dbReference type="Pfam" id="PF00025">
    <property type="entry name" value="Arf"/>
    <property type="match status" value="1"/>
</dbReference>
<feature type="binding site" evidence="3">
    <location>
        <begin position="22"/>
        <end position="29"/>
    </location>
    <ligand>
        <name>GTP</name>
        <dbReference type="ChEBI" id="CHEBI:37565"/>
    </ligand>
</feature>
<dbReference type="AlphaFoldDB" id="A0A8S1JNB4"/>
<keyword evidence="1 3" id="KW-0547">Nucleotide-binding</keyword>
<evidence type="ECO:0000256" key="1">
    <source>
        <dbReference type="ARBA" id="ARBA00022741"/>
    </source>
</evidence>
<evidence type="ECO:0000256" key="4">
    <source>
        <dbReference type="PIRSR" id="PIRSR606689-2"/>
    </source>
</evidence>
<protein>
    <recommendedName>
        <fullName evidence="7">ADP-ribosylation factor</fullName>
    </recommendedName>
</protein>
<dbReference type="InterPro" id="IPR006689">
    <property type="entry name" value="Small_GTPase_ARF/SAR"/>
</dbReference>
<evidence type="ECO:0000313" key="6">
    <source>
        <dbReference type="Proteomes" id="UP000688137"/>
    </source>
</evidence>
<reference evidence="5" key="1">
    <citation type="submission" date="2021-01" db="EMBL/GenBank/DDBJ databases">
        <authorList>
            <consortium name="Genoscope - CEA"/>
            <person name="William W."/>
        </authorList>
    </citation>
    <scope>NUCLEOTIDE SEQUENCE</scope>
</reference>
<evidence type="ECO:0000256" key="3">
    <source>
        <dbReference type="PIRSR" id="PIRSR606689-1"/>
    </source>
</evidence>
<keyword evidence="6" id="KW-1185">Reference proteome</keyword>
<evidence type="ECO:0000256" key="2">
    <source>
        <dbReference type="ARBA" id="ARBA00023134"/>
    </source>
</evidence>
<dbReference type="OMA" id="HINCKAF"/>
<dbReference type="PANTHER" id="PTHR11711">
    <property type="entry name" value="ADP RIBOSYLATION FACTOR-RELATED"/>
    <property type="match status" value="1"/>
</dbReference>
<gene>
    <name evidence="5" type="ORF">PPRIM_AZ9-3.1.T0050487</name>
</gene>
<dbReference type="Proteomes" id="UP000688137">
    <property type="component" value="Unassembled WGS sequence"/>
</dbReference>
<dbReference type="PROSITE" id="PS51419">
    <property type="entry name" value="RAB"/>
    <property type="match status" value="1"/>
</dbReference>
<keyword evidence="4" id="KW-0479">Metal-binding</keyword>
<dbReference type="NCBIfam" id="TIGR00231">
    <property type="entry name" value="small_GTP"/>
    <property type="match status" value="1"/>
</dbReference>
<dbReference type="SMART" id="SM00175">
    <property type="entry name" value="RAB"/>
    <property type="match status" value="1"/>
</dbReference>
<keyword evidence="2 3" id="KW-0342">GTP-binding</keyword>
<dbReference type="GO" id="GO:0003924">
    <property type="term" value="F:GTPase activity"/>
    <property type="evidence" value="ECO:0007669"/>
    <property type="project" value="InterPro"/>
</dbReference>
<feature type="binding site" evidence="4">
    <location>
        <position position="29"/>
    </location>
    <ligand>
        <name>Mg(2+)</name>
        <dbReference type="ChEBI" id="CHEBI:18420"/>
    </ligand>
</feature>
<keyword evidence="4" id="KW-0460">Magnesium</keyword>
<dbReference type="SMART" id="SM00177">
    <property type="entry name" value="ARF"/>
    <property type="match status" value="1"/>
</dbReference>
<dbReference type="InterPro" id="IPR024156">
    <property type="entry name" value="Small_GTPase_ARF"/>
</dbReference>
<feature type="binding site" evidence="3">
    <location>
        <position position="65"/>
    </location>
    <ligand>
        <name>GTP</name>
        <dbReference type="ChEBI" id="CHEBI:37565"/>
    </ligand>
</feature>
<accession>A0A8S1JNB4</accession>